<name>A0A919IHA9_9ACTN</name>
<dbReference type="InterPro" id="IPR050266">
    <property type="entry name" value="AB_hydrolase_sf"/>
</dbReference>
<dbReference type="InterPro" id="IPR029058">
    <property type="entry name" value="AB_hydrolase_fold"/>
</dbReference>
<evidence type="ECO:0000313" key="4">
    <source>
        <dbReference type="Proteomes" id="UP000619479"/>
    </source>
</evidence>
<evidence type="ECO:0000256" key="1">
    <source>
        <dbReference type="ARBA" id="ARBA00022801"/>
    </source>
</evidence>
<dbReference type="Gene3D" id="3.40.50.1820">
    <property type="entry name" value="alpha/beta hydrolase"/>
    <property type="match status" value="1"/>
</dbReference>
<keyword evidence="1 3" id="KW-0378">Hydrolase</keyword>
<dbReference type="PANTHER" id="PTHR43798:SF31">
    <property type="entry name" value="AB HYDROLASE SUPERFAMILY PROTEIN YCLE"/>
    <property type="match status" value="1"/>
</dbReference>
<reference evidence="3" key="1">
    <citation type="submission" date="2021-01" db="EMBL/GenBank/DDBJ databases">
        <title>Whole genome shotgun sequence of Actinoplanes cyaneus NBRC 14990.</title>
        <authorList>
            <person name="Komaki H."/>
            <person name="Tamura T."/>
        </authorList>
    </citation>
    <scope>NUCLEOTIDE SEQUENCE</scope>
    <source>
        <strain evidence="3">NBRC 14990</strain>
    </source>
</reference>
<gene>
    <name evidence="3" type="ORF">Acy02nite_13290</name>
</gene>
<protein>
    <submittedName>
        <fullName evidence="3">Alpha/beta hydrolase</fullName>
    </submittedName>
</protein>
<keyword evidence="4" id="KW-1185">Reference proteome</keyword>
<organism evidence="3 4">
    <name type="scientific">Actinoplanes cyaneus</name>
    <dbReference type="NCBI Taxonomy" id="52696"/>
    <lineage>
        <taxon>Bacteria</taxon>
        <taxon>Bacillati</taxon>
        <taxon>Actinomycetota</taxon>
        <taxon>Actinomycetes</taxon>
        <taxon>Micromonosporales</taxon>
        <taxon>Micromonosporaceae</taxon>
        <taxon>Actinoplanes</taxon>
    </lineage>
</organism>
<evidence type="ECO:0000259" key="2">
    <source>
        <dbReference type="Pfam" id="PF12697"/>
    </source>
</evidence>
<dbReference type="GO" id="GO:0016787">
    <property type="term" value="F:hydrolase activity"/>
    <property type="evidence" value="ECO:0007669"/>
    <property type="project" value="UniProtKB-KW"/>
</dbReference>
<dbReference type="Proteomes" id="UP000619479">
    <property type="component" value="Unassembled WGS sequence"/>
</dbReference>
<sequence length="247" mass="26544">MTIAYEVSGDGPDVLMLHSTICDRRMWEPQVPALTEAGFRVTRADLRGFGESPLPGTPWNDADDVAELFGDGPVALVGSSGGGYVALELAARFPERISGLVLLCGGFAGWPKSPERLAYAAREDALIAAGDLDGAVELNIETWCGPDASPEAKDAVRAMQRRVFELQPPGDPEPEQIEIDWDVATITAPAVLVSGGHDLPDFRQIAEHLAGALPRARHVPLDWAGHFPNLERPAVINSLLIEILQNL</sequence>
<dbReference type="Pfam" id="PF12697">
    <property type="entry name" value="Abhydrolase_6"/>
    <property type="match status" value="1"/>
</dbReference>
<accession>A0A919IHA9</accession>
<evidence type="ECO:0000313" key="3">
    <source>
        <dbReference type="EMBL" id="GID63448.1"/>
    </source>
</evidence>
<dbReference type="InterPro" id="IPR000073">
    <property type="entry name" value="AB_hydrolase_1"/>
</dbReference>
<dbReference type="GO" id="GO:0016020">
    <property type="term" value="C:membrane"/>
    <property type="evidence" value="ECO:0007669"/>
    <property type="project" value="TreeGrafter"/>
</dbReference>
<dbReference type="AlphaFoldDB" id="A0A919IHA9"/>
<dbReference type="RefSeq" id="WP_203738900.1">
    <property type="nucleotide sequence ID" value="NZ_BAAAUC010000011.1"/>
</dbReference>
<proteinExistence type="predicted"/>
<feature type="domain" description="AB hydrolase-1" evidence="2">
    <location>
        <begin position="14"/>
        <end position="237"/>
    </location>
</feature>
<comment type="caution">
    <text evidence="3">The sequence shown here is derived from an EMBL/GenBank/DDBJ whole genome shotgun (WGS) entry which is preliminary data.</text>
</comment>
<dbReference type="EMBL" id="BOMH01000008">
    <property type="protein sequence ID" value="GID63448.1"/>
    <property type="molecule type" value="Genomic_DNA"/>
</dbReference>
<dbReference type="PANTHER" id="PTHR43798">
    <property type="entry name" value="MONOACYLGLYCEROL LIPASE"/>
    <property type="match status" value="1"/>
</dbReference>
<dbReference type="SUPFAM" id="SSF53474">
    <property type="entry name" value="alpha/beta-Hydrolases"/>
    <property type="match status" value="1"/>
</dbReference>